<accession>A0A6B3NG71</accession>
<sequence>MLASGGLINQALAEPAISNNSEAQDFEPEKVDDVAFKNSTEVEAEQVSPAIASPEVIIKPELASSAFGFSELTKFENSLKVDDSSIPQETIDSQQTQKLTAKGELIADRTQEVEKLQDELRELEEVDAGKFQASPSLSIVIPTGFGADRGTGFVSATYQEQTRFSNKDDGSLGIGVGLGDARQAVGVELSYTIASFGSNRDFGTGGFNLKVHRQLGNDWAVAAGWNGFIDVGDDNDFEDSVYGVVSKVVRTRDDLNLPFSRVAFSAGLGSGQFQTADDVADDEDNINVFGNVAVRVARPVSVIAEWSGQDLGVGVSIAPFKNFPLVITPAVRDLTGAGDEARFVIGSGFAWKF</sequence>
<dbReference type="AlphaFoldDB" id="A0A6B3NG71"/>
<name>A0A6B3NG71_9CYAN</name>
<gene>
    <name evidence="1" type="ORF">F6J89_18435</name>
</gene>
<protein>
    <submittedName>
        <fullName evidence="1">Uncharacterized protein</fullName>
    </submittedName>
</protein>
<comment type="caution">
    <text evidence="1">The sequence shown here is derived from an EMBL/GenBank/DDBJ whole genome shotgun (WGS) entry which is preliminary data.</text>
</comment>
<proteinExistence type="predicted"/>
<evidence type="ECO:0000313" key="1">
    <source>
        <dbReference type="EMBL" id="NER29542.1"/>
    </source>
</evidence>
<reference evidence="1" key="1">
    <citation type="submission" date="2019-11" db="EMBL/GenBank/DDBJ databases">
        <title>Genomic insights into an expanded diversity of filamentous marine cyanobacteria reveals the extraordinary biosynthetic potential of Moorea and Okeania.</title>
        <authorList>
            <person name="Ferreira Leao T."/>
            <person name="Wang M."/>
            <person name="Moss N."/>
            <person name="Da Silva R."/>
            <person name="Sanders J."/>
            <person name="Nurk S."/>
            <person name="Gurevich A."/>
            <person name="Humphrey G."/>
            <person name="Reher R."/>
            <person name="Zhu Q."/>
            <person name="Belda-Ferre P."/>
            <person name="Glukhov E."/>
            <person name="Rex R."/>
            <person name="Dorrestein P.C."/>
            <person name="Knight R."/>
            <person name="Pevzner P."/>
            <person name="Gerwick W.H."/>
            <person name="Gerwick L."/>
        </authorList>
    </citation>
    <scope>NUCLEOTIDE SEQUENCE</scope>
    <source>
        <strain evidence="1">SIO1C4</strain>
    </source>
</reference>
<dbReference type="EMBL" id="JAAHFQ010000386">
    <property type="protein sequence ID" value="NER29542.1"/>
    <property type="molecule type" value="Genomic_DNA"/>
</dbReference>
<organism evidence="1">
    <name type="scientific">Symploca sp. SIO1C4</name>
    <dbReference type="NCBI Taxonomy" id="2607765"/>
    <lineage>
        <taxon>Bacteria</taxon>
        <taxon>Bacillati</taxon>
        <taxon>Cyanobacteriota</taxon>
        <taxon>Cyanophyceae</taxon>
        <taxon>Coleofasciculales</taxon>
        <taxon>Coleofasciculaceae</taxon>
        <taxon>Symploca</taxon>
    </lineage>
</organism>